<comment type="caution">
    <text evidence="2">The sequence shown here is derived from an EMBL/GenBank/DDBJ whole genome shotgun (WGS) entry which is preliminary data.</text>
</comment>
<dbReference type="PANTHER" id="PTHR36440">
    <property type="entry name" value="PUTATIVE (AFU_ORTHOLOGUE AFUA_8G07350)-RELATED"/>
    <property type="match status" value="1"/>
</dbReference>
<dbReference type="InterPro" id="IPR011051">
    <property type="entry name" value="RmlC_Cupin_sf"/>
</dbReference>
<dbReference type="InterPro" id="IPR014710">
    <property type="entry name" value="RmlC-like_jellyroll"/>
</dbReference>
<dbReference type="AlphaFoldDB" id="A0A2K1QWS1"/>
<organism evidence="2 3">
    <name type="scientific">Sphaceloma murrayae</name>
    <dbReference type="NCBI Taxonomy" id="2082308"/>
    <lineage>
        <taxon>Eukaryota</taxon>
        <taxon>Fungi</taxon>
        <taxon>Dikarya</taxon>
        <taxon>Ascomycota</taxon>
        <taxon>Pezizomycotina</taxon>
        <taxon>Dothideomycetes</taxon>
        <taxon>Dothideomycetidae</taxon>
        <taxon>Myriangiales</taxon>
        <taxon>Elsinoaceae</taxon>
        <taxon>Sphaceloma</taxon>
    </lineage>
</organism>
<name>A0A2K1QWS1_9PEZI</name>
<dbReference type="Proteomes" id="UP000243797">
    <property type="component" value="Unassembled WGS sequence"/>
</dbReference>
<dbReference type="InParanoid" id="A0A2K1QWS1"/>
<sequence>MPPPHSKLDAPTANVSLIKYKAPTSEVIWVGPIRLDVLEDGGNTDRRISAVYITVPPRTPGPAQHWHQMHDETFLVMSGVATFTSREAKFTAEKGDYVVVPICSPHTFGNDSETEELVMYNTFTPAFYIDYFRLMAQMAREAPDGKLTPQMAREAMGRYATLQTGLTKEY</sequence>
<evidence type="ECO:0000313" key="2">
    <source>
        <dbReference type="EMBL" id="PNS19469.1"/>
    </source>
</evidence>
<dbReference type="Pfam" id="PF07883">
    <property type="entry name" value="Cupin_2"/>
    <property type="match status" value="1"/>
</dbReference>
<dbReference type="SUPFAM" id="SSF51182">
    <property type="entry name" value="RmlC-like cupins"/>
    <property type="match status" value="1"/>
</dbReference>
<dbReference type="OrthoDB" id="4124983at2759"/>
<dbReference type="InterPro" id="IPR013096">
    <property type="entry name" value="Cupin_2"/>
</dbReference>
<dbReference type="STRING" id="2082308.A0A2K1QWS1"/>
<proteinExistence type="predicted"/>
<evidence type="ECO:0000259" key="1">
    <source>
        <dbReference type="Pfam" id="PF07883"/>
    </source>
</evidence>
<dbReference type="EMBL" id="NKHZ01000031">
    <property type="protein sequence ID" value="PNS19469.1"/>
    <property type="molecule type" value="Genomic_DNA"/>
</dbReference>
<protein>
    <recommendedName>
        <fullName evidence="1">Cupin type-2 domain-containing protein</fullName>
    </recommendedName>
</protein>
<dbReference type="InterPro" id="IPR053146">
    <property type="entry name" value="QDO-like"/>
</dbReference>
<gene>
    <name evidence="2" type="ORF">CAC42_7313</name>
</gene>
<dbReference type="PANTHER" id="PTHR36440:SF1">
    <property type="entry name" value="PUTATIVE (AFU_ORTHOLOGUE AFUA_8G07350)-RELATED"/>
    <property type="match status" value="1"/>
</dbReference>
<reference evidence="2 3" key="1">
    <citation type="submission" date="2017-06" db="EMBL/GenBank/DDBJ databases">
        <title>Draft genome sequence of a variant of Elsinoe murrayae.</title>
        <authorList>
            <person name="Cheng Q."/>
        </authorList>
    </citation>
    <scope>NUCLEOTIDE SEQUENCE [LARGE SCALE GENOMIC DNA]</scope>
    <source>
        <strain evidence="2 3">CQ-2017a</strain>
    </source>
</reference>
<dbReference type="Gene3D" id="2.60.120.10">
    <property type="entry name" value="Jelly Rolls"/>
    <property type="match status" value="1"/>
</dbReference>
<keyword evidence="3" id="KW-1185">Reference proteome</keyword>
<feature type="domain" description="Cupin type-2" evidence="1">
    <location>
        <begin position="52"/>
        <end position="120"/>
    </location>
</feature>
<accession>A0A2K1QWS1</accession>
<evidence type="ECO:0000313" key="3">
    <source>
        <dbReference type="Proteomes" id="UP000243797"/>
    </source>
</evidence>